<reference evidence="1 2" key="1">
    <citation type="submission" date="2018-07" db="EMBL/GenBank/DDBJ databases">
        <title>Chryseobacterium lacus sp. nov., isolated from lake water.</title>
        <authorList>
            <person name="Li C.-M."/>
        </authorList>
    </citation>
    <scope>NUCLEOTIDE SEQUENCE [LARGE SCALE GENOMIC DNA]</scope>
    <source>
        <strain evidence="1 2">YLOS41</strain>
    </source>
</reference>
<dbReference type="RefSeq" id="WP_114302529.1">
    <property type="nucleotide sequence ID" value="NZ_QPIE01000001.1"/>
</dbReference>
<dbReference type="EMBL" id="QPIE01000001">
    <property type="protein sequence ID" value="RCU44754.1"/>
    <property type="molecule type" value="Genomic_DNA"/>
</dbReference>
<sequence length="65" mass="7656">MRKIVKAADIMLLAGKSRRQASRILADIRKETGKEKHRHITVRDVAKYYNLDEDEVQRVLDYNDN</sequence>
<keyword evidence="2" id="KW-1185">Reference proteome</keyword>
<evidence type="ECO:0000313" key="2">
    <source>
        <dbReference type="Proteomes" id="UP000252172"/>
    </source>
</evidence>
<dbReference type="AlphaFoldDB" id="A0A368N596"/>
<gene>
    <name evidence="1" type="ORF">DQ356_00590</name>
</gene>
<proteinExistence type="predicted"/>
<organism evidence="1 2">
    <name type="scientific">Chryseobacterium lacus</name>
    <dbReference type="NCBI Taxonomy" id="2058346"/>
    <lineage>
        <taxon>Bacteria</taxon>
        <taxon>Pseudomonadati</taxon>
        <taxon>Bacteroidota</taxon>
        <taxon>Flavobacteriia</taxon>
        <taxon>Flavobacteriales</taxon>
        <taxon>Weeksellaceae</taxon>
        <taxon>Chryseobacterium group</taxon>
        <taxon>Chryseobacterium</taxon>
    </lineage>
</organism>
<evidence type="ECO:0000313" key="1">
    <source>
        <dbReference type="EMBL" id="RCU44754.1"/>
    </source>
</evidence>
<name>A0A368N596_9FLAO</name>
<comment type="caution">
    <text evidence="1">The sequence shown here is derived from an EMBL/GenBank/DDBJ whole genome shotgun (WGS) entry which is preliminary data.</text>
</comment>
<accession>A0A368N596</accession>
<dbReference type="OrthoDB" id="711499at2"/>
<dbReference type="Proteomes" id="UP000252172">
    <property type="component" value="Unassembled WGS sequence"/>
</dbReference>
<protein>
    <submittedName>
        <fullName evidence="1">Uncharacterized protein</fullName>
    </submittedName>
</protein>